<feature type="region of interest" description="Disordered" evidence="2">
    <location>
        <begin position="1"/>
        <end position="21"/>
    </location>
</feature>
<sequence>MAIPLMKQAEDGQETDEHPTLRGSAVWAHDAARAADARRTLRAFLVRALSAGRLLPVRLGIDAELVVSEMVTNAIRHAPGPCAMDLELSEEELKISVRDTSAEAPTVNRPDPHRVGGHGLHLVRTISDSLVIAPCGTGKQISAHLRLAPAPDHHPTMTVPPNPVPGRSPARRSRFATDTGRHSDVVPDSH</sequence>
<keyword evidence="5" id="KW-1185">Reference proteome</keyword>
<feature type="domain" description="Histidine kinase/HSP90-like ATPase" evidence="3">
    <location>
        <begin position="37"/>
        <end position="138"/>
    </location>
</feature>
<dbReference type="EMBL" id="JFCB01000013">
    <property type="protein sequence ID" value="KES06074.1"/>
    <property type="molecule type" value="Genomic_DNA"/>
</dbReference>
<evidence type="ECO:0000256" key="2">
    <source>
        <dbReference type="SAM" id="MobiDB-lite"/>
    </source>
</evidence>
<feature type="region of interest" description="Disordered" evidence="2">
    <location>
        <begin position="150"/>
        <end position="190"/>
    </location>
</feature>
<dbReference type="SUPFAM" id="SSF55874">
    <property type="entry name" value="ATPase domain of HSP90 chaperone/DNA topoisomerase II/histidine kinase"/>
    <property type="match status" value="1"/>
</dbReference>
<dbReference type="InterPro" id="IPR003594">
    <property type="entry name" value="HATPase_dom"/>
</dbReference>
<dbReference type="GO" id="GO:0004674">
    <property type="term" value="F:protein serine/threonine kinase activity"/>
    <property type="evidence" value="ECO:0007669"/>
    <property type="project" value="UniProtKB-KW"/>
</dbReference>
<dbReference type="PANTHER" id="PTHR35526:SF3">
    <property type="entry name" value="ANTI-SIGMA-F FACTOR RSBW"/>
    <property type="match status" value="1"/>
</dbReference>
<keyword evidence="1" id="KW-0808">Transferase</keyword>
<dbReference type="CDD" id="cd16936">
    <property type="entry name" value="HATPase_RsbW-like"/>
    <property type="match status" value="1"/>
</dbReference>
<dbReference type="AlphaFoldDB" id="A0A081XRA1"/>
<accession>A0A081XRA1</accession>
<evidence type="ECO:0000259" key="3">
    <source>
        <dbReference type="Pfam" id="PF13581"/>
    </source>
</evidence>
<protein>
    <recommendedName>
        <fullName evidence="3">Histidine kinase/HSP90-like ATPase domain-containing protein</fullName>
    </recommendedName>
</protein>
<dbReference type="InterPro" id="IPR050267">
    <property type="entry name" value="Anti-sigma-factor_SerPK"/>
</dbReference>
<keyword evidence="1" id="KW-0418">Kinase</keyword>
<dbReference type="Proteomes" id="UP000028341">
    <property type="component" value="Unassembled WGS sequence"/>
</dbReference>
<comment type="caution">
    <text evidence="4">The sequence shown here is derived from an EMBL/GenBank/DDBJ whole genome shotgun (WGS) entry which is preliminary data.</text>
</comment>
<evidence type="ECO:0000313" key="5">
    <source>
        <dbReference type="Proteomes" id="UP000028341"/>
    </source>
</evidence>
<evidence type="ECO:0000313" key="4">
    <source>
        <dbReference type="EMBL" id="KES06074.1"/>
    </source>
</evidence>
<keyword evidence="1" id="KW-0723">Serine/threonine-protein kinase</keyword>
<evidence type="ECO:0000256" key="1">
    <source>
        <dbReference type="ARBA" id="ARBA00022527"/>
    </source>
</evidence>
<name>A0A081XRA1_STRTO</name>
<reference evidence="4 5" key="1">
    <citation type="submission" date="2014-02" db="EMBL/GenBank/DDBJ databases">
        <title>The genome announcement of Streptomyces toyocaensis NRRL15009.</title>
        <authorList>
            <person name="Hong H.-J."/>
            <person name="Kwun M.J."/>
        </authorList>
    </citation>
    <scope>NUCLEOTIDE SEQUENCE [LARGE SCALE GENOMIC DNA]</scope>
    <source>
        <strain evidence="4 5">NRRL 15009</strain>
    </source>
</reference>
<proteinExistence type="predicted"/>
<dbReference type="PANTHER" id="PTHR35526">
    <property type="entry name" value="ANTI-SIGMA-F FACTOR RSBW-RELATED"/>
    <property type="match status" value="1"/>
</dbReference>
<dbReference type="Gene3D" id="3.30.565.10">
    <property type="entry name" value="Histidine kinase-like ATPase, C-terminal domain"/>
    <property type="match status" value="1"/>
</dbReference>
<dbReference type="STRING" id="55952.BU52_16785"/>
<dbReference type="eggNOG" id="COG2172">
    <property type="taxonomic scope" value="Bacteria"/>
</dbReference>
<dbReference type="RefSeq" id="WP_078903278.1">
    <property type="nucleotide sequence ID" value="NZ_JBFADL010000065.1"/>
</dbReference>
<dbReference type="OrthoDB" id="5184679at2"/>
<feature type="compositionally biased region" description="Basic and acidic residues" evidence="2">
    <location>
        <begin position="179"/>
        <end position="190"/>
    </location>
</feature>
<gene>
    <name evidence="4" type="ORF">BU52_16785</name>
</gene>
<dbReference type="InterPro" id="IPR036890">
    <property type="entry name" value="HATPase_C_sf"/>
</dbReference>
<dbReference type="Pfam" id="PF13581">
    <property type="entry name" value="HATPase_c_2"/>
    <property type="match status" value="1"/>
</dbReference>
<organism evidence="4 5">
    <name type="scientific">Streptomyces toyocaensis</name>
    <dbReference type="NCBI Taxonomy" id="55952"/>
    <lineage>
        <taxon>Bacteria</taxon>
        <taxon>Bacillati</taxon>
        <taxon>Actinomycetota</taxon>
        <taxon>Actinomycetes</taxon>
        <taxon>Kitasatosporales</taxon>
        <taxon>Streptomycetaceae</taxon>
        <taxon>Streptomyces</taxon>
    </lineage>
</organism>